<comment type="caution">
    <text evidence="1">The sequence shown here is derived from an EMBL/GenBank/DDBJ whole genome shotgun (WGS) entry which is preliminary data.</text>
</comment>
<organism evidence="1 2">
    <name type="scientific">Oedothorax gibbosus</name>
    <dbReference type="NCBI Taxonomy" id="931172"/>
    <lineage>
        <taxon>Eukaryota</taxon>
        <taxon>Metazoa</taxon>
        <taxon>Ecdysozoa</taxon>
        <taxon>Arthropoda</taxon>
        <taxon>Chelicerata</taxon>
        <taxon>Arachnida</taxon>
        <taxon>Araneae</taxon>
        <taxon>Araneomorphae</taxon>
        <taxon>Entelegynae</taxon>
        <taxon>Araneoidea</taxon>
        <taxon>Linyphiidae</taxon>
        <taxon>Erigoninae</taxon>
        <taxon>Oedothorax</taxon>
    </lineage>
</organism>
<evidence type="ECO:0008006" key="3">
    <source>
        <dbReference type="Google" id="ProtNLM"/>
    </source>
</evidence>
<protein>
    <recommendedName>
        <fullName evidence="3">RNase H type-1 domain-containing protein</fullName>
    </recommendedName>
</protein>
<dbReference type="Proteomes" id="UP000827092">
    <property type="component" value="Unassembled WGS sequence"/>
</dbReference>
<dbReference type="EMBL" id="JAFNEN010001333">
    <property type="protein sequence ID" value="KAG8174076.1"/>
    <property type="molecule type" value="Genomic_DNA"/>
</dbReference>
<sequence length="190" mass="21125">MSSVVASGALYPRSPIIKEIKESCQNSQKHVNLIWTKAHVGTFGNEAADSVAGDAIELGDDHRLGIPISYIKRHLKNQILPDWQREWDSTDKGRITHNIINSVSNQLTFRNQVLIYFVTGQGSFPTFLFKIGKLDSPNCACGGLGSPEHFLAARCTYSNIYIKMGTVETPLQYYKPPFKSSLIPLPVRSS</sequence>
<evidence type="ECO:0000313" key="1">
    <source>
        <dbReference type="EMBL" id="KAG8174076.1"/>
    </source>
</evidence>
<reference evidence="1 2" key="1">
    <citation type="journal article" date="2022" name="Nat. Ecol. Evol.">
        <title>A masculinizing supergene underlies an exaggerated male reproductive morph in a spider.</title>
        <authorList>
            <person name="Hendrickx F."/>
            <person name="De Corte Z."/>
            <person name="Sonet G."/>
            <person name="Van Belleghem S.M."/>
            <person name="Kostlbacher S."/>
            <person name="Vangestel C."/>
        </authorList>
    </citation>
    <scope>NUCLEOTIDE SEQUENCE [LARGE SCALE GENOMIC DNA]</scope>
    <source>
        <strain evidence="1">W744_W776</strain>
    </source>
</reference>
<dbReference type="GO" id="GO:0003676">
    <property type="term" value="F:nucleic acid binding"/>
    <property type="evidence" value="ECO:0007669"/>
    <property type="project" value="InterPro"/>
</dbReference>
<evidence type="ECO:0000313" key="2">
    <source>
        <dbReference type="Proteomes" id="UP000827092"/>
    </source>
</evidence>
<dbReference type="Gene3D" id="3.30.420.10">
    <property type="entry name" value="Ribonuclease H-like superfamily/Ribonuclease H"/>
    <property type="match status" value="1"/>
</dbReference>
<dbReference type="SUPFAM" id="SSF53098">
    <property type="entry name" value="Ribonuclease H-like"/>
    <property type="match status" value="1"/>
</dbReference>
<proteinExistence type="predicted"/>
<accession>A0AAV6TRM0</accession>
<keyword evidence="2" id="KW-1185">Reference proteome</keyword>
<dbReference type="InterPro" id="IPR036397">
    <property type="entry name" value="RNaseH_sf"/>
</dbReference>
<dbReference type="InterPro" id="IPR012337">
    <property type="entry name" value="RNaseH-like_sf"/>
</dbReference>
<dbReference type="AlphaFoldDB" id="A0AAV6TRM0"/>
<name>A0AAV6TRM0_9ARAC</name>
<gene>
    <name evidence="1" type="ORF">JTE90_005168</name>
</gene>